<dbReference type="InParanoid" id="A7TKD8"/>
<dbReference type="eggNOG" id="ENOG502QQMM">
    <property type="taxonomic scope" value="Eukaryota"/>
</dbReference>
<feature type="region of interest" description="Disordered" evidence="3">
    <location>
        <begin position="186"/>
        <end position="217"/>
    </location>
</feature>
<evidence type="ECO:0000313" key="6">
    <source>
        <dbReference type="Proteomes" id="UP000000267"/>
    </source>
</evidence>
<dbReference type="KEGG" id="vpo:Kpol_538p25"/>
<dbReference type="STRING" id="436907.A7TKD8"/>
<feature type="domain" description="SH3" evidence="4">
    <location>
        <begin position="6"/>
        <end position="70"/>
    </location>
</feature>
<keyword evidence="6" id="KW-1185">Reference proteome</keyword>
<dbReference type="Pfam" id="PF00018">
    <property type="entry name" value="SH3_1"/>
    <property type="match status" value="1"/>
</dbReference>
<evidence type="ECO:0000259" key="4">
    <source>
        <dbReference type="PROSITE" id="PS50002"/>
    </source>
</evidence>
<protein>
    <recommendedName>
        <fullName evidence="4">SH3 domain-containing protein</fullName>
    </recommendedName>
</protein>
<dbReference type="InterPro" id="IPR036028">
    <property type="entry name" value="SH3-like_dom_sf"/>
</dbReference>
<name>A7TKD8_VANPO</name>
<dbReference type="PROSITE" id="PS50002">
    <property type="entry name" value="SH3"/>
    <property type="match status" value="1"/>
</dbReference>
<dbReference type="EMBL" id="DS480407">
    <property type="protein sequence ID" value="EDO17265.1"/>
    <property type="molecule type" value="Genomic_DNA"/>
</dbReference>
<organism evidence="6">
    <name type="scientific">Vanderwaltozyma polyspora (strain ATCC 22028 / DSM 70294 / BCRC 21397 / CBS 2163 / NBRC 10782 / NRRL Y-8283 / UCD 57-17)</name>
    <name type="common">Kluyveromyces polysporus</name>
    <dbReference type="NCBI Taxonomy" id="436907"/>
    <lineage>
        <taxon>Eukaryota</taxon>
        <taxon>Fungi</taxon>
        <taxon>Dikarya</taxon>
        <taxon>Ascomycota</taxon>
        <taxon>Saccharomycotina</taxon>
        <taxon>Saccharomycetes</taxon>
        <taxon>Saccharomycetales</taxon>
        <taxon>Saccharomycetaceae</taxon>
        <taxon>Vanderwaltozyma</taxon>
    </lineage>
</organism>
<dbReference type="HOGENOM" id="CLU_390392_0_0_1"/>
<dbReference type="Pfam" id="PF25459">
    <property type="entry name" value="AIM3_BBC1_C"/>
    <property type="match status" value="1"/>
</dbReference>
<reference evidence="5 6" key="1">
    <citation type="journal article" date="2007" name="Proc. Natl. Acad. Sci. U.S.A.">
        <title>Independent sorting-out of thousands of duplicated gene pairs in two yeast species descended from a whole-genome duplication.</title>
        <authorList>
            <person name="Scannell D.R."/>
            <person name="Frank A.C."/>
            <person name="Conant G.C."/>
            <person name="Byrne K.P."/>
            <person name="Woolfit M."/>
            <person name="Wolfe K.H."/>
        </authorList>
    </citation>
    <scope>NUCLEOTIDE SEQUENCE [LARGE SCALE GENOMIC DNA]</scope>
    <source>
        <strain evidence="6">ATCC 22028 / DSM 70294 / BCRC 21397 / CBS 2163 / NBRC 10782 / NRRL Y-8283 / UCD 57-17</strain>
    </source>
</reference>
<gene>
    <name evidence="5" type="ORF">Kpol_538p25</name>
</gene>
<evidence type="ECO:0000256" key="2">
    <source>
        <dbReference type="PROSITE-ProRule" id="PRU00192"/>
    </source>
</evidence>
<dbReference type="AlphaFoldDB" id="A7TKD8"/>
<dbReference type="SUPFAM" id="SSF50044">
    <property type="entry name" value="SH3-domain"/>
    <property type="match status" value="1"/>
</dbReference>
<dbReference type="Proteomes" id="UP000000267">
    <property type="component" value="Unassembled WGS sequence"/>
</dbReference>
<dbReference type="SMART" id="SM00326">
    <property type="entry name" value="SH3"/>
    <property type="match status" value="1"/>
</dbReference>
<evidence type="ECO:0000256" key="1">
    <source>
        <dbReference type="ARBA" id="ARBA00022443"/>
    </source>
</evidence>
<dbReference type="InterPro" id="IPR057402">
    <property type="entry name" value="AIM3_BBC1_C"/>
</dbReference>
<accession>A7TKD8</accession>
<proteinExistence type="predicted"/>
<dbReference type="GeneID" id="5545471"/>
<dbReference type="Gene3D" id="2.30.30.40">
    <property type="entry name" value="SH3 Domains"/>
    <property type="match status" value="1"/>
</dbReference>
<dbReference type="OrthoDB" id="207120at2759"/>
<sequence>MMSQEDVPFEVVAVQAYEPQFTADLKISKGDKITVLYVEDDRWYYGRYVDKDGFTNSGIFPSSHVKVIEGKDGKSASDAADHVVVGCCGEVDPVLDIFVEVPKEHYDLTEGVDATTVVNENGPIITIHKFSQTPDSDKEKSIELEIRSSVKQKYYEFHEQFPRTISKINRNLKQIGSESGISVELENGEHSNPFQVSESTFMKDPTNDNDFDDNDYKKNELEPTVATTTDDPASKSVKRDIAGLAGNWDLIPPPNKNRAEVTKSENSMIQKFDALELDEDQIREIDARPPSDRPDEVQAPRPVRIPPLLFDGDVTFSEDEEYEEYEEDEDEDFDQVYELEEKTTEEHEIFYETTESFLESPLENDSLALEQAIKIPVIYSSSWTKFQHQSESVKYKINTETLDQIKHSGDKNYNFHNDTVQTDTSGYSFRETDQFISPTTISSYSDSSGASSNKSLASSLGSKMKFDSNDLWWINKEVPPSVIKSTKKFILEIEEREVEKRLGIIHIERDFYFLFDDFSQLIISVGFDKTNARDTVIFKEKSIPAKVNNELLEYYSEEIGEKIWERSQLLLNSFDSNFVKSLISSFKDHIVTPVGGNTFGICLVSYKAGTKLPLVDLGKIRPGDIVVVRSGVHTSTSSKKRSAGTKKTENGETRYAVAYEYNFYHNELAVIESNKSGRIVQTTYKLDTFKAGFCKVYRVVGRDYIGW</sequence>
<dbReference type="RefSeq" id="XP_001645123.1">
    <property type="nucleotide sequence ID" value="XM_001645073.1"/>
</dbReference>
<feature type="compositionally biased region" description="Polar residues" evidence="3">
    <location>
        <begin position="190"/>
        <end position="200"/>
    </location>
</feature>
<evidence type="ECO:0000313" key="5">
    <source>
        <dbReference type="EMBL" id="EDO17265.1"/>
    </source>
</evidence>
<evidence type="ECO:0000256" key="3">
    <source>
        <dbReference type="SAM" id="MobiDB-lite"/>
    </source>
</evidence>
<keyword evidence="1 2" id="KW-0728">SH3 domain</keyword>
<dbReference type="InterPro" id="IPR001452">
    <property type="entry name" value="SH3_domain"/>
</dbReference>